<feature type="compositionally biased region" description="Basic residues" evidence="1">
    <location>
        <begin position="40"/>
        <end position="49"/>
    </location>
</feature>
<name>A0ABR8AJR2_9CYAN</name>
<proteinExistence type="predicted"/>
<accession>A0ABR8AJR2</accession>
<dbReference type="Proteomes" id="UP000658514">
    <property type="component" value="Unassembled WGS sequence"/>
</dbReference>
<dbReference type="EMBL" id="JACJQH010000081">
    <property type="protein sequence ID" value="MBD2200252.1"/>
    <property type="molecule type" value="Genomic_DNA"/>
</dbReference>
<evidence type="ECO:0000256" key="1">
    <source>
        <dbReference type="SAM" id="MobiDB-lite"/>
    </source>
</evidence>
<dbReference type="RefSeq" id="WP_190550890.1">
    <property type="nucleotide sequence ID" value="NZ_CAWPNO010000119.1"/>
</dbReference>
<organism evidence="2 3">
    <name type="scientific">Calothrix parietina FACHB-288</name>
    <dbReference type="NCBI Taxonomy" id="2692896"/>
    <lineage>
        <taxon>Bacteria</taxon>
        <taxon>Bacillati</taxon>
        <taxon>Cyanobacteriota</taxon>
        <taxon>Cyanophyceae</taxon>
        <taxon>Nostocales</taxon>
        <taxon>Calotrichaceae</taxon>
        <taxon>Calothrix</taxon>
    </lineage>
</organism>
<gene>
    <name evidence="2" type="ORF">H6G24_33130</name>
</gene>
<reference evidence="2 3" key="1">
    <citation type="journal article" date="2020" name="ISME J.">
        <title>Comparative genomics reveals insights into cyanobacterial evolution and habitat adaptation.</title>
        <authorList>
            <person name="Chen M.Y."/>
            <person name="Teng W.K."/>
            <person name="Zhao L."/>
            <person name="Hu C.X."/>
            <person name="Zhou Y.K."/>
            <person name="Han B.P."/>
            <person name="Song L.R."/>
            <person name="Shu W.S."/>
        </authorList>
    </citation>
    <scope>NUCLEOTIDE SEQUENCE [LARGE SCALE GENOMIC DNA]</scope>
    <source>
        <strain evidence="2 3">FACHB-288</strain>
    </source>
</reference>
<feature type="region of interest" description="Disordered" evidence="1">
    <location>
        <begin position="27"/>
        <end position="49"/>
    </location>
</feature>
<sequence>MTRYETLAELVARTVIEFEQRELERQNAQVHQVKSEKKVTKQRKSKKVA</sequence>
<evidence type="ECO:0000313" key="3">
    <source>
        <dbReference type="Proteomes" id="UP000658514"/>
    </source>
</evidence>
<protein>
    <submittedName>
        <fullName evidence="2">Uncharacterized protein</fullName>
    </submittedName>
</protein>
<keyword evidence="3" id="KW-1185">Reference proteome</keyword>
<comment type="caution">
    <text evidence="2">The sequence shown here is derived from an EMBL/GenBank/DDBJ whole genome shotgun (WGS) entry which is preliminary data.</text>
</comment>
<evidence type="ECO:0000313" key="2">
    <source>
        <dbReference type="EMBL" id="MBD2200252.1"/>
    </source>
</evidence>